<dbReference type="Pfam" id="PF08905">
    <property type="entry name" value="DUF1850"/>
    <property type="match status" value="1"/>
</dbReference>
<proteinExistence type="predicted"/>
<dbReference type="Proteomes" id="UP001303902">
    <property type="component" value="Chromosome"/>
</dbReference>
<organism evidence="2 3">
    <name type="scientific">Sporosarcina oncorhynchi</name>
    <dbReference type="NCBI Taxonomy" id="3056444"/>
    <lineage>
        <taxon>Bacteria</taxon>
        <taxon>Bacillati</taxon>
        <taxon>Bacillota</taxon>
        <taxon>Bacilli</taxon>
        <taxon>Bacillales</taxon>
        <taxon>Caryophanaceae</taxon>
        <taxon>Sporosarcina</taxon>
    </lineage>
</organism>
<reference evidence="2 3" key="1">
    <citation type="submission" date="2023-06" db="EMBL/GenBank/DDBJ databases">
        <title>Sporosarcina sp. nov., isolated from Korean tranditional fermented seafood 'Jeotgal'.</title>
        <authorList>
            <person name="Yang A.I."/>
            <person name="Shin N.-R."/>
        </authorList>
    </citation>
    <scope>NUCLEOTIDE SEQUENCE [LARGE SCALE GENOMIC DNA]</scope>
    <source>
        <strain evidence="2 3">T2O-4</strain>
    </source>
</reference>
<dbReference type="InterPro" id="IPR015001">
    <property type="entry name" value="DUF1850"/>
</dbReference>
<sequence>MSRSKIILSGSMLIMLLLSLFIIRIPTIQVDYSDSRFYLKDDRFDLGWIHSVEKEPWFESYERNEDALLLTSTKFKTFGAGVPSSAQVTKSDDGFVHMIVNEPIDELLLAVSRNVQTTMYTENNQIALYELVDDYDTVFIHVERVSLWNLLRGEKID</sequence>
<dbReference type="EMBL" id="CP129118">
    <property type="protein sequence ID" value="WOV88266.1"/>
    <property type="molecule type" value="Genomic_DNA"/>
</dbReference>
<gene>
    <name evidence="2" type="ORF">QWT69_03835</name>
</gene>
<accession>A0ABZ0L6S4</accession>
<evidence type="ECO:0000313" key="2">
    <source>
        <dbReference type="EMBL" id="WOV88266.1"/>
    </source>
</evidence>
<protein>
    <submittedName>
        <fullName evidence="2">DUF1850 domain-containing protein</fullName>
    </submittedName>
</protein>
<dbReference type="RefSeq" id="WP_317969138.1">
    <property type="nucleotide sequence ID" value="NZ_CP129118.1"/>
</dbReference>
<keyword evidence="1" id="KW-0812">Transmembrane</keyword>
<evidence type="ECO:0000256" key="1">
    <source>
        <dbReference type="SAM" id="Phobius"/>
    </source>
</evidence>
<keyword evidence="1" id="KW-0472">Membrane</keyword>
<keyword evidence="3" id="KW-1185">Reference proteome</keyword>
<name>A0ABZ0L6S4_9BACL</name>
<keyword evidence="1" id="KW-1133">Transmembrane helix</keyword>
<evidence type="ECO:0000313" key="3">
    <source>
        <dbReference type="Proteomes" id="UP001303902"/>
    </source>
</evidence>
<feature type="transmembrane region" description="Helical" evidence="1">
    <location>
        <begin position="6"/>
        <end position="23"/>
    </location>
</feature>